<evidence type="ECO:0000256" key="2">
    <source>
        <dbReference type="ARBA" id="ARBA00023125"/>
    </source>
</evidence>
<dbReference type="PANTHER" id="PTHR46796:SF6">
    <property type="entry name" value="ARAC SUBFAMILY"/>
    <property type="match status" value="1"/>
</dbReference>
<dbReference type="Gene3D" id="2.60.120.10">
    <property type="entry name" value="Jelly Rolls"/>
    <property type="match status" value="1"/>
</dbReference>
<keyword evidence="6" id="KW-1185">Reference proteome</keyword>
<evidence type="ECO:0000256" key="3">
    <source>
        <dbReference type="ARBA" id="ARBA00023163"/>
    </source>
</evidence>
<keyword evidence="1" id="KW-0805">Transcription regulation</keyword>
<dbReference type="InterPro" id="IPR014710">
    <property type="entry name" value="RmlC-like_jellyroll"/>
</dbReference>
<proteinExistence type="predicted"/>
<gene>
    <name evidence="5" type="ORF">E6C55_18805</name>
</gene>
<dbReference type="EMBL" id="SSOB01000024">
    <property type="protein sequence ID" value="THF76584.1"/>
    <property type="molecule type" value="Genomic_DNA"/>
</dbReference>
<dbReference type="InterPro" id="IPR050204">
    <property type="entry name" value="AraC_XylS_family_regulators"/>
</dbReference>
<feature type="domain" description="HTH araC/xylS-type" evidence="4">
    <location>
        <begin position="218"/>
        <end position="316"/>
    </location>
</feature>
<evidence type="ECO:0000313" key="6">
    <source>
        <dbReference type="Proteomes" id="UP000310636"/>
    </source>
</evidence>
<protein>
    <submittedName>
        <fullName evidence="5">Helix-turn-helix domain-containing protein</fullName>
    </submittedName>
</protein>
<dbReference type="SMART" id="SM00342">
    <property type="entry name" value="HTH_ARAC"/>
    <property type="match status" value="1"/>
</dbReference>
<sequence length="320" mass="36599">MQRIGFTVIRILLHFTDIISGGRGRMDRLTWNRLNPVVSYANVLQCDPGFRFGPRRITNHQFIYVAAGRGTCRIGGREHKAEAGDLFYYGPEVVHRFDADEAEPFLLYGLHFNWTGSLSDADRAYDVIGVPNEQEESVQMNEAIVGERGMDELRITDRTIIHDETIPELFLAIAKTFRNDSEKSRLVSRGLLIQLFDRLHGNSRTEQASLSPHARTLFDVRDKLDGQAAKPYDRGWLSAWTGYNPDYLSRLFREQFGLAPHQYHLQRKLALAKELLEHTGMTAGAIAALLGFASPHYFNRLFRQHTGLTPLTFRQMSRMM</sequence>
<dbReference type="InterPro" id="IPR037923">
    <property type="entry name" value="HTH-like"/>
</dbReference>
<evidence type="ECO:0000256" key="1">
    <source>
        <dbReference type="ARBA" id="ARBA00023015"/>
    </source>
</evidence>
<dbReference type="InterPro" id="IPR018060">
    <property type="entry name" value="HTH_AraC"/>
</dbReference>
<dbReference type="GO" id="GO:0043565">
    <property type="term" value="F:sequence-specific DNA binding"/>
    <property type="evidence" value="ECO:0007669"/>
    <property type="project" value="InterPro"/>
</dbReference>
<evidence type="ECO:0000259" key="4">
    <source>
        <dbReference type="PROSITE" id="PS01124"/>
    </source>
</evidence>
<dbReference type="AlphaFoldDB" id="A0A4S4BNX0"/>
<keyword evidence="3" id="KW-0804">Transcription</keyword>
<accession>A0A4S4BNX0</accession>
<name>A0A4S4BNX0_9BACL</name>
<dbReference type="SUPFAM" id="SSF51215">
    <property type="entry name" value="Regulatory protein AraC"/>
    <property type="match status" value="1"/>
</dbReference>
<dbReference type="Proteomes" id="UP000310636">
    <property type="component" value="Unassembled WGS sequence"/>
</dbReference>
<dbReference type="OrthoDB" id="2602478at2"/>
<dbReference type="InterPro" id="IPR009057">
    <property type="entry name" value="Homeodomain-like_sf"/>
</dbReference>
<dbReference type="Pfam" id="PF12833">
    <property type="entry name" value="HTH_18"/>
    <property type="match status" value="1"/>
</dbReference>
<dbReference type="GO" id="GO:0003700">
    <property type="term" value="F:DNA-binding transcription factor activity"/>
    <property type="evidence" value="ECO:0007669"/>
    <property type="project" value="InterPro"/>
</dbReference>
<dbReference type="SUPFAM" id="SSF46689">
    <property type="entry name" value="Homeodomain-like"/>
    <property type="match status" value="2"/>
</dbReference>
<dbReference type="PROSITE" id="PS01124">
    <property type="entry name" value="HTH_ARAC_FAMILY_2"/>
    <property type="match status" value="1"/>
</dbReference>
<keyword evidence="2" id="KW-0238">DNA-binding</keyword>
<evidence type="ECO:0000313" key="5">
    <source>
        <dbReference type="EMBL" id="THF76584.1"/>
    </source>
</evidence>
<dbReference type="Gene3D" id="1.10.10.60">
    <property type="entry name" value="Homeodomain-like"/>
    <property type="match status" value="2"/>
</dbReference>
<dbReference type="Pfam" id="PF02311">
    <property type="entry name" value="AraC_binding"/>
    <property type="match status" value="1"/>
</dbReference>
<dbReference type="PANTHER" id="PTHR46796">
    <property type="entry name" value="HTH-TYPE TRANSCRIPTIONAL ACTIVATOR RHAS-RELATED"/>
    <property type="match status" value="1"/>
</dbReference>
<comment type="caution">
    <text evidence="5">The sequence shown here is derived from an EMBL/GenBank/DDBJ whole genome shotgun (WGS) entry which is preliminary data.</text>
</comment>
<dbReference type="InterPro" id="IPR003313">
    <property type="entry name" value="AraC-bd"/>
</dbReference>
<organism evidence="5 6">
    <name type="scientific">Cohnella fermenti</name>
    <dbReference type="NCBI Taxonomy" id="2565925"/>
    <lineage>
        <taxon>Bacteria</taxon>
        <taxon>Bacillati</taxon>
        <taxon>Bacillota</taxon>
        <taxon>Bacilli</taxon>
        <taxon>Bacillales</taxon>
        <taxon>Paenibacillaceae</taxon>
        <taxon>Cohnella</taxon>
    </lineage>
</organism>
<reference evidence="5 6" key="1">
    <citation type="submission" date="2019-04" db="EMBL/GenBank/DDBJ databases">
        <title>Cohnella sp. nov. isolated from preserved vegetables.</title>
        <authorList>
            <person name="Lin S.-Y."/>
            <person name="Hung M.-H."/>
            <person name="Young C.-C."/>
        </authorList>
    </citation>
    <scope>NUCLEOTIDE SEQUENCE [LARGE SCALE GENOMIC DNA]</scope>
    <source>
        <strain evidence="5 6">CC-MHH1044</strain>
    </source>
</reference>